<dbReference type="EMBL" id="JARIHO010000119">
    <property type="protein sequence ID" value="KAJ7302234.1"/>
    <property type="molecule type" value="Genomic_DNA"/>
</dbReference>
<comment type="caution">
    <text evidence="1">The sequence shown here is derived from an EMBL/GenBank/DDBJ whole genome shotgun (WGS) entry which is preliminary data.</text>
</comment>
<dbReference type="AlphaFoldDB" id="A0AAD6YZT4"/>
<gene>
    <name evidence="1" type="ORF">DFH08DRAFT_1089931</name>
</gene>
<reference evidence="1" key="1">
    <citation type="submission" date="2023-03" db="EMBL/GenBank/DDBJ databases">
        <title>Massive genome expansion in bonnet fungi (Mycena s.s.) driven by repeated elements and novel gene families across ecological guilds.</title>
        <authorList>
            <consortium name="Lawrence Berkeley National Laboratory"/>
            <person name="Harder C.B."/>
            <person name="Miyauchi S."/>
            <person name="Viragh M."/>
            <person name="Kuo A."/>
            <person name="Thoen E."/>
            <person name="Andreopoulos B."/>
            <person name="Lu D."/>
            <person name="Skrede I."/>
            <person name="Drula E."/>
            <person name="Henrissat B."/>
            <person name="Morin E."/>
            <person name="Kohler A."/>
            <person name="Barry K."/>
            <person name="LaButti K."/>
            <person name="Morin E."/>
            <person name="Salamov A."/>
            <person name="Lipzen A."/>
            <person name="Mereny Z."/>
            <person name="Hegedus B."/>
            <person name="Baldrian P."/>
            <person name="Stursova M."/>
            <person name="Weitz H."/>
            <person name="Taylor A."/>
            <person name="Grigoriev I.V."/>
            <person name="Nagy L.G."/>
            <person name="Martin F."/>
            <person name="Kauserud H."/>
        </authorList>
    </citation>
    <scope>NUCLEOTIDE SEQUENCE</scope>
    <source>
        <strain evidence="1">CBHHK002</strain>
    </source>
</reference>
<evidence type="ECO:0000313" key="2">
    <source>
        <dbReference type="Proteomes" id="UP001218218"/>
    </source>
</evidence>
<protein>
    <submittedName>
        <fullName evidence="1">Uncharacterized protein</fullName>
    </submittedName>
</protein>
<keyword evidence="2" id="KW-1185">Reference proteome</keyword>
<sequence length="409" mass="46756">MVCASLPQELLDTILDNLHDDYPSLKSCALAARTFVASARIRAFRRAEILPPKDSLSSPNPCQRFHELLTLSPHIAPLVQELTIVLVNSETNYDLEGDSRDDRHVPWVMADQTLSLVLPQLVLKRISITEDLQMRWNNGGRYSMSWDSMDRRLKSALMDKFSSPRLEAVHLRGIVVESPRQLLSFFSEAASLKEISLSRLFFSKPDHEHEAWSELQLWRPQLRSLLIHDFQNRDFCRYLVNPQIDLTAVKSLSLAVYWTEAGWRERLIQATSVGVEHLRYWSMSATDCNPEIFSPNLCSVHIFSYSIFEFLCTFFKSCPYDTHLECTTLEGYGNTPVSGPAELEAVIGPTVARFRSLKLVEIRSTLKRSFAQFAEWAAAVRAALPSLEGRGLLRVTETPWPHKEAHHWE</sequence>
<accession>A0AAD6YZT4</accession>
<proteinExistence type="predicted"/>
<name>A0AAD6YZT4_9AGAR</name>
<evidence type="ECO:0000313" key="1">
    <source>
        <dbReference type="EMBL" id="KAJ7302234.1"/>
    </source>
</evidence>
<dbReference type="Proteomes" id="UP001218218">
    <property type="component" value="Unassembled WGS sequence"/>
</dbReference>
<organism evidence="1 2">
    <name type="scientific">Mycena albidolilacea</name>
    <dbReference type="NCBI Taxonomy" id="1033008"/>
    <lineage>
        <taxon>Eukaryota</taxon>
        <taxon>Fungi</taxon>
        <taxon>Dikarya</taxon>
        <taxon>Basidiomycota</taxon>
        <taxon>Agaricomycotina</taxon>
        <taxon>Agaricomycetes</taxon>
        <taxon>Agaricomycetidae</taxon>
        <taxon>Agaricales</taxon>
        <taxon>Marasmiineae</taxon>
        <taxon>Mycenaceae</taxon>
        <taxon>Mycena</taxon>
    </lineage>
</organism>